<dbReference type="Pfam" id="PF00535">
    <property type="entry name" value="Glycos_transf_2"/>
    <property type="match status" value="1"/>
</dbReference>
<dbReference type="OrthoDB" id="5291101at2"/>
<dbReference type="SUPFAM" id="SSF53448">
    <property type="entry name" value="Nucleotide-diphospho-sugar transferases"/>
    <property type="match status" value="1"/>
</dbReference>
<dbReference type="EMBL" id="FNJI01000009">
    <property type="protein sequence ID" value="SDP04220.1"/>
    <property type="molecule type" value="Genomic_DNA"/>
</dbReference>
<accession>A0A1H0PHH5</accession>
<protein>
    <submittedName>
        <fullName evidence="2">Glycosyl transferase family 2</fullName>
    </submittedName>
</protein>
<keyword evidence="3" id="KW-1185">Reference proteome</keyword>
<evidence type="ECO:0000313" key="3">
    <source>
        <dbReference type="Proteomes" id="UP000199073"/>
    </source>
</evidence>
<evidence type="ECO:0000259" key="1">
    <source>
        <dbReference type="Pfam" id="PF00535"/>
    </source>
</evidence>
<dbReference type="PANTHER" id="PTHR22916">
    <property type="entry name" value="GLYCOSYLTRANSFERASE"/>
    <property type="match status" value="1"/>
</dbReference>
<dbReference type="PANTHER" id="PTHR22916:SF3">
    <property type="entry name" value="UDP-GLCNAC:BETAGAL BETA-1,3-N-ACETYLGLUCOSAMINYLTRANSFERASE-LIKE PROTEIN 1"/>
    <property type="match status" value="1"/>
</dbReference>
<dbReference type="InterPro" id="IPR001173">
    <property type="entry name" value="Glyco_trans_2-like"/>
</dbReference>
<dbReference type="STRING" id="91360.SAMN05660330_01666"/>
<dbReference type="InterPro" id="IPR029044">
    <property type="entry name" value="Nucleotide-diphossugar_trans"/>
</dbReference>
<dbReference type="CDD" id="cd00761">
    <property type="entry name" value="Glyco_tranf_GTA_type"/>
    <property type="match status" value="1"/>
</dbReference>
<dbReference type="GO" id="GO:0016758">
    <property type="term" value="F:hexosyltransferase activity"/>
    <property type="evidence" value="ECO:0007669"/>
    <property type="project" value="UniProtKB-ARBA"/>
</dbReference>
<feature type="domain" description="Glycosyltransferase 2-like" evidence="1">
    <location>
        <begin position="7"/>
        <end position="126"/>
    </location>
</feature>
<organism evidence="2 3">
    <name type="scientific">Desulforhopalus singaporensis</name>
    <dbReference type="NCBI Taxonomy" id="91360"/>
    <lineage>
        <taxon>Bacteria</taxon>
        <taxon>Pseudomonadati</taxon>
        <taxon>Thermodesulfobacteriota</taxon>
        <taxon>Desulfobulbia</taxon>
        <taxon>Desulfobulbales</taxon>
        <taxon>Desulfocapsaceae</taxon>
        <taxon>Desulforhopalus</taxon>
    </lineage>
</organism>
<dbReference type="Proteomes" id="UP000199073">
    <property type="component" value="Unassembled WGS sequence"/>
</dbReference>
<gene>
    <name evidence="2" type="ORF">SAMN05660330_01666</name>
</gene>
<dbReference type="Gene3D" id="3.90.550.10">
    <property type="entry name" value="Spore Coat Polysaccharide Biosynthesis Protein SpsA, Chain A"/>
    <property type="match status" value="1"/>
</dbReference>
<proteinExistence type="predicted"/>
<reference evidence="2 3" key="1">
    <citation type="submission" date="2016-10" db="EMBL/GenBank/DDBJ databases">
        <authorList>
            <person name="de Groot N.N."/>
        </authorList>
    </citation>
    <scope>NUCLEOTIDE SEQUENCE [LARGE SCALE GENOMIC DNA]</scope>
    <source>
        <strain evidence="2 3">DSM 12130</strain>
    </source>
</reference>
<name>A0A1H0PHH5_9BACT</name>
<evidence type="ECO:0000313" key="2">
    <source>
        <dbReference type="EMBL" id="SDP04220.1"/>
    </source>
</evidence>
<dbReference type="RefSeq" id="WP_092221716.1">
    <property type="nucleotide sequence ID" value="NZ_FNJI01000009.1"/>
</dbReference>
<sequence length="286" mass="32718">MSGCPISVIIPTFNRVTMVGRAIDSVFRQTLPCNELIVVDDGSTDGSPELLVKLQKHSGIPMRIITTSNRGPAAARNRGIEAATNDIVAFLDSDDHWHRKKLERQYPVFKDSGKYLISHTREKWLRRGEHLNQKKKHIPRHGHIFDHCLMLCGVGMSTVMATKEIFARIGMFDETMRCCEDYDLWLRASARYPFLLIDSPLTVKEGGRQDQVSFQYRIGMDEWRIKSIRKILDSNVLSPDYYAAACDELERKIDIFAGGCIKHGLETKGRLYMEIKNQYIRKAGLQ</sequence>
<keyword evidence="2" id="KW-0808">Transferase</keyword>
<dbReference type="AlphaFoldDB" id="A0A1H0PHH5"/>